<accession>A0A255HAT0</accession>
<dbReference type="EMBL" id="NMVQ01000005">
    <property type="protein sequence ID" value="OYO24123.1"/>
    <property type="molecule type" value="Genomic_DNA"/>
</dbReference>
<sequence>MRLADFAPVVYNWDACNELGLLALSPPAEEATKDFLRASRLTETGKAGCYNRWGTTSAIAGRVIDV</sequence>
<proteinExistence type="predicted"/>
<reference evidence="1 2" key="1">
    <citation type="submission" date="2017-07" db="EMBL/GenBank/DDBJ databases">
        <title>Draft whole genome sequences of clinical Proprionibacteriaceae strains.</title>
        <authorList>
            <person name="Bernier A.-M."/>
            <person name="Bernard K."/>
            <person name="Domingo M.-C."/>
        </authorList>
    </citation>
    <scope>NUCLEOTIDE SEQUENCE [LARGE SCALE GENOMIC DNA]</scope>
    <source>
        <strain evidence="1 2">NML 130396</strain>
    </source>
</reference>
<comment type="caution">
    <text evidence="1">The sequence shown here is derived from an EMBL/GenBank/DDBJ whole genome shotgun (WGS) entry which is preliminary data.</text>
</comment>
<evidence type="ECO:0000313" key="1">
    <source>
        <dbReference type="EMBL" id="OYO24123.1"/>
    </source>
</evidence>
<protein>
    <submittedName>
        <fullName evidence="1">Uncharacterized protein</fullName>
    </submittedName>
</protein>
<gene>
    <name evidence="1" type="ORF">CGZ93_04710</name>
</gene>
<evidence type="ECO:0000313" key="2">
    <source>
        <dbReference type="Proteomes" id="UP000216311"/>
    </source>
</evidence>
<keyword evidence="2" id="KW-1185">Reference proteome</keyword>
<organism evidence="1 2">
    <name type="scientific">Enemella dayhoffiae</name>
    <dbReference type="NCBI Taxonomy" id="2016507"/>
    <lineage>
        <taxon>Bacteria</taxon>
        <taxon>Bacillati</taxon>
        <taxon>Actinomycetota</taxon>
        <taxon>Actinomycetes</taxon>
        <taxon>Propionibacteriales</taxon>
        <taxon>Propionibacteriaceae</taxon>
        <taxon>Enemella</taxon>
    </lineage>
</organism>
<name>A0A255HAT0_9ACTN</name>
<dbReference type="AlphaFoldDB" id="A0A255HAT0"/>
<dbReference type="Proteomes" id="UP000216311">
    <property type="component" value="Unassembled WGS sequence"/>
</dbReference>